<sequence length="301" mass="34427">MKNRFDLNLYRFLSLLHRHRAQAKVCHDLDISRATFNRHLSDCRDSLGDELFVVSKGVYTPTLFTNQLIDYIELPLQQLEQVPYAAKRFEGGESQLEFFFYVVNPLSRLITVPLLNGLTTSDSTPKISFVDWSLDGIEFPKPDTLAVGIAGYPNEFNDQLLERKVGSVKLYVYLHKNHQLASRDKLDLKEIAGAKTVRISMGSFDSNTYYERIRKSVGISLQQPLTVASLGSALDCVTNGEHMLVCFEVGKDLPENVVKVPLYLDCERMHYDVGIHYHRINYQHPVMHKIEETIRQTLASM</sequence>
<feature type="domain" description="LysR substrate-binding" evidence="5">
    <location>
        <begin position="148"/>
        <end position="298"/>
    </location>
</feature>
<proteinExistence type="inferred from homology"/>
<dbReference type="SUPFAM" id="SSF46785">
    <property type="entry name" value="Winged helix' DNA-binding domain"/>
    <property type="match status" value="1"/>
</dbReference>
<evidence type="ECO:0000313" key="7">
    <source>
        <dbReference type="Proteomes" id="UP000297753"/>
    </source>
</evidence>
<comment type="caution">
    <text evidence="6">The sequence shown here is derived from an EMBL/GenBank/DDBJ whole genome shotgun (WGS) entry which is preliminary data.</text>
</comment>
<evidence type="ECO:0000256" key="4">
    <source>
        <dbReference type="ARBA" id="ARBA00023163"/>
    </source>
</evidence>
<evidence type="ECO:0000259" key="5">
    <source>
        <dbReference type="Pfam" id="PF03466"/>
    </source>
</evidence>
<dbReference type="RefSeq" id="WP_134837038.1">
    <property type="nucleotide sequence ID" value="NZ_SATR01000042.1"/>
</dbReference>
<organism evidence="6 7">
    <name type="scientific">Vibrio ouci</name>
    <dbReference type="NCBI Taxonomy" id="2499078"/>
    <lineage>
        <taxon>Bacteria</taxon>
        <taxon>Pseudomonadati</taxon>
        <taxon>Pseudomonadota</taxon>
        <taxon>Gammaproteobacteria</taxon>
        <taxon>Vibrionales</taxon>
        <taxon>Vibrionaceae</taxon>
        <taxon>Vibrio</taxon>
    </lineage>
</organism>
<dbReference type="GO" id="GO:0006355">
    <property type="term" value="P:regulation of DNA-templated transcription"/>
    <property type="evidence" value="ECO:0007669"/>
    <property type="project" value="TreeGrafter"/>
</dbReference>
<gene>
    <name evidence="6" type="ORF">ELS82_19950</name>
</gene>
<name>A0A4Y8WBA2_9VIBR</name>
<protein>
    <submittedName>
        <fullName evidence="6">LysR family transcriptional regulator</fullName>
    </submittedName>
</protein>
<dbReference type="PANTHER" id="PTHR30118:SF11">
    <property type="entry name" value="HTH-TYPE TRANSCRIPTIONAL REGULATOR YIDZ"/>
    <property type="match status" value="1"/>
</dbReference>
<evidence type="ECO:0000256" key="3">
    <source>
        <dbReference type="ARBA" id="ARBA00023125"/>
    </source>
</evidence>
<dbReference type="GO" id="GO:0003677">
    <property type="term" value="F:DNA binding"/>
    <property type="evidence" value="ECO:0007669"/>
    <property type="project" value="UniProtKB-KW"/>
</dbReference>
<dbReference type="InterPro" id="IPR036388">
    <property type="entry name" value="WH-like_DNA-bd_sf"/>
</dbReference>
<dbReference type="EMBL" id="SATR01000042">
    <property type="protein sequence ID" value="TFH89845.1"/>
    <property type="molecule type" value="Genomic_DNA"/>
</dbReference>
<dbReference type="Proteomes" id="UP000297753">
    <property type="component" value="Unassembled WGS sequence"/>
</dbReference>
<dbReference type="InterPro" id="IPR005119">
    <property type="entry name" value="LysR_subst-bd"/>
</dbReference>
<evidence type="ECO:0000256" key="2">
    <source>
        <dbReference type="ARBA" id="ARBA00023015"/>
    </source>
</evidence>
<comment type="similarity">
    <text evidence="1">Belongs to the LysR transcriptional regulatory family.</text>
</comment>
<keyword evidence="3" id="KW-0238">DNA-binding</keyword>
<evidence type="ECO:0000313" key="6">
    <source>
        <dbReference type="EMBL" id="TFH89845.1"/>
    </source>
</evidence>
<dbReference type="Pfam" id="PF03466">
    <property type="entry name" value="LysR_substrate"/>
    <property type="match status" value="1"/>
</dbReference>
<keyword evidence="2" id="KW-0805">Transcription regulation</keyword>
<keyword evidence="7" id="KW-1185">Reference proteome</keyword>
<accession>A0A4Y8WBA2</accession>
<dbReference type="OrthoDB" id="6251841at2"/>
<dbReference type="InterPro" id="IPR050389">
    <property type="entry name" value="LysR-type_TF"/>
</dbReference>
<evidence type="ECO:0000256" key="1">
    <source>
        <dbReference type="ARBA" id="ARBA00009437"/>
    </source>
</evidence>
<dbReference type="Gene3D" id="1.10.10.10">
    <property type="entry name" value="Winged helix-like DNA-binding domain superfamily/Winged helix DNA-binding domain"/>
    <property type="match status" value="1"/>
</dbReference>
<keyword evidence="4" id="KW-0804">Transcription</keyword>
<dbReference type="InterPro" id="IPR036390">
    <property type="entry name" value="WH_DNA-bd_sf"/>
</dbReference>
<reference evidence="6 7" key="1">
    <citation type="submission" date="2019-01" db="EMBL/GenBank/DDBJ databases">
        <title>Vibrio BEI176 sp. nov, a marine bacterium isolated from China: eastern marignal seas.</title>
        <authorList>
            <person name="Li B."/>
        </authorList>
    </citation>
    <scope>NUCLEOTIDE SEQUENCE [LARGE SCALE GENOMIC DNA]</scope>
    <source>
        <strain evidence="6 7">BEI176</strain>
    </source>
</reference>
<dbReference type="PANTHER" id="PTHR30118">
    <property type="entry name" value="HTH-TYPE TRANSCRIPTIONAL REGULATOR LEUO-RELATED"/>
    <property type="match status" value="1"/>
</dbReference>
<dbReference type="AlphaFoldDB" id="A0A4Y8WBA2"/>
<dbReference type="SUPFAM" id="SSF53850">
    <property type="entry name" value="Periplasmic binding protein-like II"/>
    <property type="match status" value="1"/>
</dbReference>
<dbReference type="Gene3D" id="3.40.190.290">
    <property type="match status" value="1"/>
</dbReference>